<keyword evidence="1" id="KW-1133">Transmembrane helix</keyword>
<keyword evidence="1" id="KW-0812">Transmembrane</keyword>
<dbReference type="AlphaFoldDB" id="A0A7D5USS3"/>
<gene>
    <name evidence="2" type="ORF">G6M90_00g008430</name>
</gene>
<keyword evidence="1" id="KW-0472">Membrane</keyword>
<sequence>MTFYVGFSGPFLGSHEGVIADVTYAFVLFGASITFLIEWVLLGIDAWITLAKASCVFGL</sequence>
<dbReference type="GeneID" id="90967434"/>
<dbReference type="RefSeq" id="XP_065986075.1">
    <property type="nucleotide sequence ID" value="XM_066129649.1"/>
</dbReference>
<feature type="transmembrane region" description="Helical" evidence="1">
    <location>
        <begin position="22"/>
        <end position="42"/>
    </location>
</feature>
<evidence type="ECO:0000256" key="1">
    <source>
        <dbReference type="SAM" id="Phobius"/>
    </source>
</evidence>
<evidence type="ECO:0000313" key="2">
    <source>
        <dbReference type="EMBL" id="QLI66034.1"/>
    </source>
</evidence>
<dbReference type="EMBL" id="CP058932">
    <property type="protein sequence ID" value="QLI66034.1"/>
    <property type="molecule type" value="Genomic_DNA"/>
</dbReference>
<dbReference type="KEGG" id="mbrn:90967434"/>
<proteinExistence type="predicted"/>
<organism evidence="2 3">
    <name type="scientific">Metarhizium brunneum</name>
    <dbReference type="NCBI Taxonomy" id="500148"/>
    <lineage>
        <taxon>Eukaryota</taxon>
        <taxon>Fungi</taxon>
        <taxon>Dikarya</taxon>
        <taxon>Ascomycota</taxon>
        <taxon>Pezizomycotina</taxon>
        <taxon>Sordariomycetes</taxon>
        <taxon>Hypocreomycetidae</taxon>
        <taxon>Hypocreales</taxon>
        <taxon>Clavicipitaceae</taxon>
        <taxon>Metarhizium</taxon>
    </lineage>
</organism>
<protein>
    <submittedName>
        <fullName evidence="2">Uncharacterized protein</fullName>
    </submittedName>
</protein>
<dbReference type="Proteomes" id="UP000510686">
    <property type="component" value="Chromosome 1"/>
</dbReference>
<keyword evidence="3" id="KW-1185">Reference proteome</keyword>
<evidence type="ECO:0000313" key="3">
    <source>
        <dbReference type="Proteomes" id="UP000510686"/>
    </source>
</evidence>
<accession>A0A7D5USS3</accession>
<reference evidence="2 3" key="1">
    <citation type="submission" date="2020-07" db="EMBL/GenBank/DDBJ databases">
        <title>Telomere length de novo assembly of all 7 chromosomes of the fungus, Metarhizium brunneum, using a novel assembly pipeline.</title>
        <authorList>
            <person name="Saud z."/>
            <person name="Kortsinoglou A."/>
            <person name="Kouvelis V.N."/>
            <person name="Butt T.M."/>
        </authorList>
    </citation>
    <scope>NUCLEOTIDE SEQUENCE [LARGE SCALE GENOMIC DNA]</scope>
    <source>
        <strain evidence="2 3">4556</strain>
    </source>
</reference>
<name>A0A7D5USS3_9HYPO</name>